<reference evidence="3 4" key="1">
    <citation type="submission" date="2019-06" db="EMBL/GenBank/DDBJ databases">
        <authorList>
            <person name="Meng X."/>
        </authorList>
    </citation>
    <scope>NUCLEOTIDE SEQUENCE [LARGE SCALE GENOMIC DNA]</scope>
    <source>
        <strain evidence="3 4">M625</strain>
    </source>
</reference>
<evidence type="ECO:0000313" key="3">
    <source>
        <dbReference type="EMBL" id="TPN86864.1"/>
    </source>
</evidence>
<dbReference type="PANTHER" id="PTHR34384">
    <property type="entry name" value="L-2,3-DIAMINOPROPANOATE--CITRATE LIGASE"/>
    <property type="match status" value="1"/>
</dbReference>
<dbReference type="EMBL" id="VFWZ01000002">
    <property type="protein sequence ID" value="TPN86864.1"/>
    <property type="molecule type" value="Genomic_DNA"/>
</dbReference>
<dbReference type="InterPro" id="IPR037455">
    <property type="entry name" value="LucA/IucC-like"/>
</dbReference>
<dbReference type="Pfam" id="PF13523">
    <property type="entry name" value="Acetyltransf_8"/>
    <property type="match status" value="1"/>
</dbReference>
<protein>
    <submittedName>
        <fullName evidence="3">GNAT family N-acetyltransferase</fullName>
    </submittedName>
</protein>
<dbReference type="PANTHER" id="PTHR34384:SF6">
    <property type="entry name" value="STAPHYLOFERRIN B SYNTHASE"/>
    <property type="match status" value="1"/>
</dbReference>
<keyword evidence="3" id="KW-0808">Transferase</keyword>
<dbReference type="Pfam" id="PF04183">
    <property type="entry name" value="IucA_IucC"/>
    <property type="match status" value="1"/>
</dbReference>
<comment type="caution">
    <text evidence="3">The sequence shown here is derived from an EMBL/GenBank/DDBJ whole genome shotgun (WGS) entry which is preliminary data.</text>
</comment>
<dbReference type="Proteomes" id="UP000315540">
    <property type="component" value="Unassembled WGS sequence"/>
</dbReference>
<dbReference type="GO" id="GO:0019290">
    <property type="term" value="P:siderophore biosynthetic process"/>
    <property type="evidence" value="ECO:0007669"/>
    <property type="project" value="InterPro"/>
</dbReference>
<accession>A0A504J8G1</accession>
<dbReference type="SMART" id="SM01006">
    <property type="entry name" value="AlcB"/>
    <property type="match status" value="1"/>
</dbReference>
<proteinExistence type="predicted"/>
<gene>
    <name evidence="3" type="ORF">FHK87_04480</name>
</gene>
<feature type="domain" description="Acyltransferase MbtK/IucB-like conserved" evidence="2">
    <location>
        <begin position="33"/>
        <end position="80"/>
    </location>
</feature>
<dbReference type="InterPro" id="IPR007310">
    <property type="entry name" value="Aerobactin_biosyn_IucA/IucC_N"/>
</dbReference>
<name>A0A504J8G1_9FLAO</name>
<dbReference type="InterPro" id="IPR019432">
    <property type="entry name" value="Acyltransferase_MbtK/IucB-like"/>
</dbReference>
<dbReference type="Pfam" id="PF06276">
    <property type="entry name" value="FhuF"/>
    <property type="match status" value="1"/>
</dbReference>
<dbReference type="Gene3D" id="3.30.310.280">
    <property type="match status" value="1"/>
</dbReference>
<dbReference type="Gene3D" id="1.10.510.40">
    <property type="match status" value="1"/>
</dbReference>
<evidence type="ECO:0000256" key="1">
    <source>
        <dbReference type="ARBA" id="ARBA00004924"/>
    </source>
</evidence>
<sequence>MSKQHDYNISLENTNQEYVFTTHYDDLGAIRIRKFDVKKDSPILHEWVNLDYAIFWGMQNYTLEEVKAEYKTLMQPAHYDIFVGEYKGEAVFILERYAPTQDVVGDYYPAKDTDKGIHIIVAPPKVKISNFTWYLFRTIMDFVFEDTTIKQILVEPDIRNKKMFALCQRIGFQLDKIIELPHKTAQLAFLSRATYQQLKLLPTIHKRSAMNTLDNAVSPQQSIAHLQPEVWRQVNALFITKAICEFSHELLVKPTVTEELQDGWNMYTLQTDHDTTAYQFKAKPLALNHLWINTSSIKKYKDNELAILDGVIFIKEFRKQLGISNDQLPLYLEEIISTLYGSAFKFLKGNPLSEALVDADFQTIEQSMTEGHPGFVANNGRIGFDSSDYRSYAPEAGNSFSLLWLAGHKSRAVYAAIEDLPYQTLIQNELDQDTLTAFNEIIKSKGFDPDDYFFIPMHPWQWFNKLAHIFSPEIAEGNLICLGYSPDQYFAQQSVRTLFNSTNPHKFYTKTALSILNMGFMRGLPLYYLGTAPKMAVWLEELLYNDPYIQETGFRMLGEIASVSYVNPHFEEFGPHNDYNKMLASLWRESPMSAITQKQTPMTMAAFLHIDHKGEALLPKIIQKSGLSIQDWLQRYFKAYLSPLLHCFYHFDLVFMPHGENLIMVLEDHIPVKALLKDITEEACILSPEVELPEHLKRMYAPVPEDVKLLSVFTDIFDGFFRFMSHILEAHAGFSEHEFWKTVAANIQEYQERYPEKSAKFKQYDLFAPDFHLSCLNRLQLNNHKQMIDLDDPVALLQFAGRLKNPIASYRKDIVEAAS</sequence>
<keyword evidence="4" id="KW-1185">Reference proteome</keyword>
<dbReference type="OrthoDB" id="495728at2"/>
<dbReference type="AlphaFoldDB" id="A0A504J8G1"/>
<comment type="pathway">
    <text evidence="1">Siderophore biosynthesis.</text>
</comment>
<dbReference type="SUPFAM" id="SSF55729">
    <property type="entry name" value="Acyl-CoA N-acyltransferases (Nat)"/>
    <property type="match status" value="1"/>
</dbReference>
<dbReference type="GO" id="GO:0016881">
    <property type="term" value="F:acid-amino acid ligase activity"/>
    <property type="evidence" value="ECO:0007669"/>
    <property type="project" value="UniProtKB-ARBA"/>
</dbReference>
<evidence type="ECO:0000313" key="4">
    <source>
        <dbReference type="Proteomes" id="UP000315540"/>
    </source>
</evidence>
<dbReference type="InterPro" id="IPR022770">
    <property type="entry name" value="IucA/IucC-like_C"/>
</dbReference>
<dbReference type="GO" id="GO:0016746">
    <property type="term" value="F:acyltransferase activity"/>
    <property type="evidence" value="ECO:0007669"/>
    <property type="project" value="InterPro"/>
</dbReference>
<organism evidence="3 4">
    <name type="scientific">Aquimarina algicola</name>
    <dbReference type="NCBI Taxonomy" id="2589995"/>
    <lineage>
        <taxon>Bacteria</taxon>
        <taxon>Pseudomonadati</taxon>
        <taxon>Bacteroidota</taxon>
        <taxon>Flavobacteriia</taxon>
        <taxon>Flavobacteriales</taxon>
        <taxon>Flavobacteriaceae</taxon>
        <taxon>Aquimarina</taxon>
    </lineage>
</organism>
<dbReference type="Gene3D" id="6.10.250.3370">
    <property type="match status" value="1"/>
</dbReference>
<dbReference type="InterPro" id="IPR016181">
    <property type="entry name" value="Acyl_CoA_acyltransferase"/>
</dbReference>
<dbReference type="Gene3D" id="3.40.630.30">
    <property type="match status" value="1"/>
</dbReference>
<dbReference type="RefSeq" id="WP_140590434.1">
    <property type="nucleotide sequence ID" value="NZ_VFWZ01000002.1"/>
</dbReference>
<evidence type="ECO:0000259" key="2">
    <source>
        <dbReference type="SMART" id="SM01006"/>
    </source>
</evidence>